<dbReference type="PANTHER" id="PTHR48079:SF6">
    <property type="entry name" value="NAD(P)-BINDING DOMAIN-CONTAINING PROTEIN-RELATED"/>
    <property type="match status" value="1"/>
</dbReference>
<evidence type="ECO:0000259" key="2">
    <source>
        <dbReference type="Pfam" id="PF13460"/>
    </source>
</evidence>
<dbReference type="SUPFAM" id="SSF51735">
    <property type="entry name" value="NAD(P)-binding Rossmann-fold domains"/>
    <property type="match status" value="1"/>
</dbReference>
<dbReference type="CDD" id="cd05262">
    <property type="entry name" value="SDR_a7"/>
    <property type="match status" value="1"/>
</dbReference>
<keyword evidence="3" id="KW-0614">Plasmid</keyword>
<geneLocation type="plasmid" evidence="3">
    <name>unnamed1</name>
</geneLocation>
<dbReference type="InterPro" id="IPR036291">
    <property type="entry name" value="NAD(P)-bd_dom_sf"/>
</dbReference>
<feature type="domain" description="NAD(P)-binding" evidence="2">
    <location>
        <begin position="7"/>
        <end position="169"/>
    </location>
</feature>
<reference evidence="3" key="1">
    <citation type="submission" date="2023-08" db="EMBL/GenBank/DDBJ databases">
        <authorList>
            <person name="Messyasz A."/>
            <person name="Mannisto M.K."/>
            <person name="Kerkhof L.J."/>
            <person name="Haggblom M."/>
        </authorList>
    </citation>
    <scope>NUCLEOTIDE SEQUENCE</scope>
    <source>
        <strain evidence="3">M8UP23</strain>
        <plasmid evidence="3">unnamed1</plasmid>
    </source>
</reference>
<reference evidence="3" key="2">
    <citation type="journal article" date="2024" name="Environ. Microbiol.">
        <title>Genome analysis and description of Tunturibacter gen. nov. expands the diversity of Terriglobia in tundra soils.</title>
        <authorList>
            <person name="Messyasz A."/>
            <person name="Mannisto M.K."/>
            <person name="Kerkhof L.J."/>
            <person name="Haggblom M.M."/>
        </authorList>
    </citation>
    <scope>NUCLEOTIDE SEQUENCE</scope>
    <source>
        <strain evidence="3">M8UP23</strain>
    </source>
</reference>
<evidence type="ECO:0000256" key="1">
    <source>
        <dbReference type="SAM" id="MobiDB-lite"/>
    </source>
</evidence>
<sequence length="296" mass="31212">MRVFVTGSTGFIGTELVKELIAAGHEVRGLTRSDAGEEQLKAVGAEVLRGNFTDLDCLRAGATGMDAVVNLAFNHDDMSKFAQSAQDEIKAIEAMGSVLEPGKLLVVTSGIGITAGAPGQPRKETDPPAESAAMPRRPEQAAQAVAAKGVHVAIVRLPQVHDTRKQGLVTRVIQIAREKGASAYVGDGANRWAAAPLHAVAHLYYLAVENTGSGVTTYHAVQEEGVSLRDIAETIARGLNVPAIAIPAEEAGEHFGPFFGHAATMDMPASSEWTRNTLGWEPTGPGMIEDLANVKY</sequence>
<name>A0AAU7ZJU1_9BACT</name>
<dbReference type="PANTHER" id="PTHR48079">
    <property type="entry name" value="PROTEIN YEEZ"/>
    <property type="match status" value="1"/>
</dbReference>
<dbReference type="InterPro" id="IPR016040">
    <property type="entry name" value="NAD(P)-bd_dom"/>
</dbReference>
<protein>
    <submittedName>
        <fullName evidence="3">SDR family oxidoreductase</fullName>
    </submittedName>
</protein>
<dbReference type="AlphaFoldDB" id="A0AAU7ZJU1"/>
<dbReference type="InterPro" id="IPR051783">
    <property type="entry name" value="NAD(P)-dependent_oxidoreduct"/>
</dbReference>
<dbReference type="GO" id="GO:0005737">
    <property type="term" value="C:cytoplasm"/>
    <property type="evidence" value="ECO:0007669"/>
    <property type="project" value="TreeGrafter"/>
</dbReference>
<dbReference type="RefSeq" id="WP_353070537.1">
    <property type="nucleotide sequence ID" value="NZ_CP132933.1"/>
</dbReference>
<accession>A0AAU7ZJU1</accession>
<gene>
    <name evidence="3" type="ORF">RBB75_20585</name>
</gene>
<dbReference type="KEGG" id="temp:RBB75_20585"/>
<dbReference type="EMBL" id="CP132933">
    <property type="protein sequence ID" value="XCB28879.1"/>
    <property type="molecule type" value="Genomic_DNA"/>
</dbReference>
<dbReference type="Pfam" id="PF13460">
    <property type="entry name" value="NAD_binding_10"/>
    <property type="match status" value="1"/>
</dbReference>
<dbReference type="GO" id="GO:0004029">
    <property type="term" value="F:aldehyde dehydrogenase (NAD+) activity"/>
    <property type="evidence" value="ECO:0007669"/>
    <property type="project" value="TreeGrafter"/>
</dbReference>
<organism evidence="3">
    <name type="scientific">Tunturiibacter empetritectus</name>
    <dbReference type="NCBI Taxonomy" id="3069691"/>
    <lineage>
        <taxon>Bacteria</taxon>
        <taxon>Pseudomonadati</taxon>
        <taxon>Acidobacteriota</taxon>
        <taxon>Terriglobia</taxon>
        <taxon>Terriglobales</taxon>
        <taxon>Acidobacteriaceae</taxon>
        <taxon>Tunturiibacter</taxon>
    </lineage>
</organism>
<feature type="region of interest" description="Disordered" evidence="1">
    <location>
        <begin position="115"/>
        <end position="137"/>
    </location>
</feature>
<evidence type="ECO:0000313" key="3">
    <source>
        <dbReference type="EMBL" id="XCB28879.1"/>
    </source>
</evidence>
<dbReference type="Gene3D" id="3.40.50.720">
    <property type="entry name" value="NAD(P)-binding Rossmann-like Domain"/>
    <property type="match status" value="1"/>
</dbReference>
<proteinExistence type="predicted"/>